<accession>A0A1W6DXI8</accession>
<gene>
    <name evidence="1" type="ORF">LAV_00201</name>
</gene>
<proteinExistence type="predicted"/>
<reference evidence="1 2" key="1">
    <citation type="submission" date="2017-02" db="EMBL/GenBank/DDBJ databases">
        <title>The first characterized phage against a member of the ecologically important #sphingomonads reveals high dissimilarity against all other known phages.</title>
        <authorList>
            <person name="Nielsen T.K."/>
            <person name="Carstens A.B."/>
            <person name="Kot W."/>
            <person name="Lametsch R."/>
            <person name="Neve H."/>
            <person name="Hansen L.H."/>
        </authorList>
    </citation>
    <scope>NUCLEOTIDE SEQUENCE [LARGE SCALE GENOMIC DNA]</scope>
</reference>
<sequence length="101" mass="11173">MSEPVKIATVADFDAALAEPYAWPGGYPRFFITKDGQALSYKAAEREADNIRESITERANDGYLVDAVAINWEDNSLYCDITGDRIESAYAEPDEEESTNG</sequence>
<keyword evidence="2" id="KW-1185">Reference proteome</keyword>
<evidence type="ECO:0000313" key="1">
    <source>
        <dbReference type="EMBL" id="ARK07576.1"/>
    </source>
</evidence>
<protein>
    <submittedName>
        <fullName evidence="1">Uncharacterized protein</fullName>
    </submittedName>
</protein>
<evidence type="ECO:0000313" key="2">
    <source>
        <dbReference type="Proteomes" id="UP000223906"/>
    </source>
</evidence>
<name>A0A1W6DXI8_9CAUD</name>
<dbReference type="EMBL" id="KY629563">
    <property type="protein sequence ID" value="ARK07576.1"/>
    <property type="molecule type" value="Genomic_DNA"/>
</dbReference>
<organism evidence="1 2">
    <name type="scientific">Sphingobium phage Lacusarx</name>
    <dbReference type="NCBI Taxonomy" id="1980139"/>
    <lineage>
        <taxon>Viruses</taxon>
        <taxon>Duplodnaviria</taxon>
        <taxon>Heunggongvirae</taxon>
        <taxon>Uroviricota</taxon>
        <taxon>Caudoviricetes</taxon>
        <taxon>Lacusarxvirus</taxon>
        <taxon>Lacusarxvirus lacusarx</taxon>
    </lineage>
</organism>
<dbReference type="Proteomes" id="UP000223906">
    <property type="component" value="Segment"/>
</dbReference>